<dbReference type="AlphaFoldDB" id="A0A511M8V7"/>
<evidence type="ECO:0000313" key="2">
    <source>
        <dbReference type="Proteomes" id="UP000321424"/>
    </source>
</evidence>
<protein>
    <recommendedName>
        <fullName evidence="3">Polyketide cyclase</fullName>
    </recommendedName>
</protein>
<proteinExistence type="predicted"/>
<sequence>MDMAFVIDATVDIDAPAELVWQVITDFPRYGEWNPFVSECRSSLVPGEPIDMVVHLGPRPRRQREWIRSHTPGHELSYSMKPVPLGTLSSLRSHTITPIDGDRTRYESHFELNGWLRPVVVALLGKHLQRGFAGMTAGVKERAESLRAS</sequence>
<dbReference type="Pfam" id="PF10604">
    <property type="entry name" value="Polyketide_cyc2"/>
    <property type="match status" value="1"/>
</dbReference>
<dbReference type="Proteomes" id="UP000321424">
    <property type="component" value="Unassembled WGS sequence"/>
</dbReference>
<gene>
    <name evidence="1" type="ORF">NN4_14900</name>
</gene>
<organism evidence="1 2">
    <name type="scientific">Nocardia ninae NBRC 108245</name>
    <dbReference type="NCBI Taxonomy" id="1210091"/>
    <lineage>
        <taxon>Bacteria</taxon>
        <taxon>Bacillati</taxon>
        <taxon>Actinomycetota</taxon>
        <taxon>Actinomycetes</taxon>
        <taxon>Mycobacteriales</taxon>
        <taxon>Nocardiaceae</taxon>
        <taxon>Nocardia</taxon>
    </lineage>
</organism>
<dbReference type="Gene3D" id="3.30.530.20">
    <property type="match status" value="1"/>
</dbReference>
<dbReference type="SUPFAM" id="SSF55961">
    <property type="entry name" value="Bet v1-like"/>
    <property type="match status" value="1"/>
</dbReference>
<comment type="caution">
    <text evidence="1">The sequence shown here is derived from an EMBL/GenBank/DDBJ whole genome shotgun (WGS) entry which is preliminary data.</text>
</comment>
<name>A0A511M8V7_9NOCA</name>
<evidence type="ECO:0000313" key="1">
    <source>
        <dbReference type="EMBL" id="GEM36971.1"/>
    </source>
</evidence>
<dbReference type="EMBL" id="BJXA01000006">
    <property type="protein sequence ID" value="GEM36971.1"/>
    <property type="molecule type" value="Genomic_DNA"/>
</dbReference>
<keyword evidence="2" id="KW-1185">Reference proteome</keyword>
<dbReference type="InterPro" id="IPR023393">
    <property type="entry name" value="START-like_dom_sf"/>
</dbReference>
<dbReference type="InterPro" id="IPR019587">
    <property type="entry name" value="Polyketide_cyclase/dehydratase"/>
</dbReference>
<evidence type="ECO:0008006" key="3">
    <source>
        <dbReference type="Google" id="ProtNLM"/>
    </source>
</evidence>
<accession>A0A511M8V7</accession>
<dbReference type="CDD" id="cd07822">
    <property type="entry name" value="SRPBCC_4"/>
    <property type="match status" value="1"/>
</dbReference>
<reference evidence="1 2" key="1">
    <citation type="submission" date="2019-07" db="EMBL/GenBank/DDBJ databases">
        <title>Whole genome shotgun sequence of Nocardia ninae NBRC 108245.</title>
        <authorList>
            <person name="Hosoyama A."/>
            <person name="Uohara A."/>
            <person name="Ohji S."/>
            <person name="Ichikawa N."/>
        </authorList>
    </citation>
    <scope>NUCLEOTIDE SEQUENCE [LARGE SCALE GENOMIC DNA]</scope>
    <source>
        <strain evidence="1 2">NBRC 108245</strain>
    </source>
</reference>